<organism evidence="3">
    <name type="scientific">Ananas comosus var. bracteatus</name>
    <name type="common">red pineapple</name>
    <dbReference type="NCBI Taxonomy" id="296719"/>
    <lineage>
        <taxon>Eukaryota</taxon>
        <taxon>Viridiplantae</taxon>
        <taxon>Streptophyta</taxon>
        <taxon>Embryophyta</taxon>
        <taxon>Tracheophyta</taxon>
        <taxon>Spermatophyta</taxon>
        <taxon>Magnoliopsida</taxon>
        <taxon>Liliopsida</taxon>
        <taxon>Poales</taxon>
        <taxon>Bromeliaceae</taxon>
        <taxon>Bromelioideae</taxon>
        <taxon>Ananas</taxon>
    </lineage>
</organism>
<dbReference type="Pfam" id="PF04043">
    <property type="entry name" value="PMEI"/>
    <property type="match status" value="1"/>
</dbReference>
<dbReference type="InterPro" id="IPR006501">
    <property type="entry name" value="Pectinesterase_inhib_dom"/>
</dbReference>
<evidence type="ECO:0000256" key="1">
    <source>
        <dbReference type="SAM" id="MobiDB-lite"/>
    </source>
</evidence>
<gene>
    <name evidence="3" type="ORF">CB5_LOCUS514</name>
</gene>
<dbReference type="SMART" id="SM00856">
    <property type="entry name" value="PMEI"/>
    <property type="match status" value="1"/>
</dbReference>
<dbReference type="CDD" id="cd15798">
    <property type="entry name" value="PMEI-like_3"/>
    <property type="match status" value="1"/>
</dbReference>
<feature type="compositionally biased region" description="Pro residues" evidence="1">
    <location>
        <begin position="1"/>
        <end position="10"/>
    </location>
</feature>
<sequence length="158" mass="16154">MAPSPSPPEIATPWPSAAAPRCSPASRSPSAPTGSAPPFARLAAIPPPCSGSGSGPVRDCLENIADSVDRFCCSATELLARTGRSGSPVFAWHMSNVCTWCSVALTDETTCLDGVAQAAGGKAKLDPAVRAAMRREVLAVAQVTSNALALLNRVAPQQ</sequence>
<dbReference type="GO" id="GO:0004857">
    <property type="term" value="F:enzyme inhibitor activity"/>
    <property type="evidence" value="ECO:0007669"/>
    <property type="project" value="InterPro"/>
</dbReference>
<evidence type="ECO:0000259" key="2">
    <source>
        <dbReference type="SMART" id="SM00856"/>
    </source>
</evidence>
<dbReference type="InterPro" id="IPR035513">
    <property type="entry name" value="Invertase/methylesterase_inhib"/>
</dbReference>
<reference evidence="3" key="1">
    <citation type="submission" date="2020-07" db="EMBL/GenBank/DDBJ databases">
        <authorList>
            <person name="Lin J."/>
        </authorList>
    </citation>
    <scope>NUCLEOTIDE SEQUENCE</scope>
</reference>
<proteinExistence type="predicted"/>
<feature type="domain" description="Pectinesterase inhibitor" evidence="2">
    <location>
        <begin position="15"/>
        <end position="150"/>
    </location>
</feature>
<feature type="compositionally biased region" description="Low complexity" evidence="1">
    <location>
        <begin position="13"/>
        <end position="38"/>
    </location>
</feature>
<evidence type="ECO:0000313" key="3">
    <source>
        <dbReference type="EMBL" id="CAD1817303.1"/>
    </source>
</evidence>
<name>A0A6V7NFF7_ANACO</name>
<dbReference type="SUPFAM" id="SSF101148">
    <property type="entry name" value="Plant invertase/pectin methylesterase inhibitor"/>
    <property type="match status" value="1"/>
</dbReference>
<dbReference type="EMBL" id="LR862129">
    <property type="protein sequence ID" value="CAD1817303.1"/>
    <property type="molecule type" value="Genomic_DNA"/>
</dbReference>
<protein>
    <recommendedName>
        <fullName evidence="2">Pectinesterase inhibitor domain-containing protein</fullName>
    </recommendedName>
</protein>
<dbReference type="Gene3D" id="1.20.140.40">
    <property type="entry name" value="Invertase/pectin methylesterase inhibitor family protein"/>
    <property type="match status" value="1"/>
</dbReference>
<accession>A0A6V7NFF7</accession>
<feature type="region of interest" description="Disordered" evidence="1">
    <location>
        <begin position="1"/>
        <end position="38"/>
    </location>
</feature>
<dbReference type="AlphaFoldDB" id="A0A6V7NFF7"/>